<dbReference type="Proteomes" id="UP000202440">
    <property type="component" value="Chromosome"/>
</dbReference>
<protein>
    <submittedName>
        <fullName evidence="1">Uncharacterized protein</fullName>
    </submittedName>
</protein>
<keyword evidence="2" id="KW-1185">Reference proteome</keyword>
<reference evidence="1 2" key="1">
    <citation type="submission" date="2017-07" db="EMBL/GenBank/DDBJ databases">
        <title>Annotated genome sequence of Bacterioplanes sanyensis isolated from Red Sea.</title>
        <authorList>
            <person name="Rehman Z.U."/>
        </authorList>
    </citation>
    <scope>NUCLEOTIDE SEQUENCE [LARGE SCALE GENOMIC DNA]</scope>
    <source>
        <strain evidence="1 2">NV9</strain>
    </source>
</reference>
<proteinExistence type="predicted"/>
<name>A0A222FLB4_9GAMM</name>
<evidence type="ECO:0000313" key="2">
    <source>
        <dbReference type="Proteomes" id="UP000202440"/>
    </source>
</evidence>
<gene>
    <name evidence="1" type="ORF">CHH28_13180</name>
</gene>
<organism evidence="1 2">
    <name type="scientific">Bacterioplanes sanyensis</name>
    <dbReference type="NCBI Taxonomy" id="1249553"/>
    <lineage>
        <taxon>Bacteria</taxon>
        <taxon>Pseudomonadati</taxon>
        <taxon>Pseudomonadota</taxon>
        <taxon>Gammaproteobacteria</taxon>
        <taxon>Oceanospirillales</taxon>
        <taxon>Oceanospirillaceae</taxon>
        <taxon>Bacterioplanes</taxon>
    </lineage>
</organism>
<accession>A0A222FLB4</accession>
<evidence type="ECO:0000313" key="1">
    <source>
        <dbReference type="EMBL" id="ASP39570.1"/>
    </source>
</evidence>
<sequence length="164" mass="18494">MSSAHWKLIGLMVLLAAPMPIAWAMWHWQLAIPKDVAVDATVQPDVPPLSQWLGEYDQNIADFYLLINCHQSDCNADSAWHIHRALGRDAQRLWRWRLTDDASISALPGESVSTAVPPFAGSLALADANGRVVLLFQDLDDAQVLKDLRYVLKRVPKRPDYWPE</sequence>
<dbReference type="AlphaFoldDB" id="A0A222FLB4"/>
<dbReference type="KEGG" id="bsan:CHH28_13180"/>
<dbReference type="EMBL" id="CP022530">
    <property type="protein sequence ID" value="ASP39570.1"/>
    <property type="molecule type" value="Genomic_DNA"/>
</dbReference>